<dbReference type="Pfam" id="PF13646">
    <property type="entry name" value="HEAT_2"/>
    <property type="match status" value="1"/>
</dbReference>
<protein>
    <recommendedName>
        <fullName evidence="3">HEAT repeat protein</fullName>
    </recommendedName>
</protein>
<dbReference type="Gene3D" id="1.25.10.10">
    <property type="entry name" value="Leucine-rich Repeat Variant"/>
    <property type="match status" value="1"/>
</dbReference>
<organism evidence="1 2">
    <name type="scientific">Gelidibacter algens</name>
    <dbReference type="NCBI Taxonomy" id="49280"/>
    <lineage>
        <taxon>Bacteria</taxon>
        <taxon>Pseudomonadati</taxon>
        <taxon>Bacteroidota</taxon>
        <taxon>Flavobacteriia</taxon>
        <taxon>Flavobacteriales</taxon>
        <taxon>Flavobacteriaceae</taxon>
        <taxon>Gelidibacter</taxon>
    </lineage>
</organism>
<dbReference type="RefSeq" id="WP_083993942.1">
    <property type="nucleotide sequence ID" value="NZ_LZRN01000025.1"/>
</dbReference>
<dbReference type="EMBL" id="QLLQ01000002">
    <property type="protein sequence ID" value="RAJ26589.1"/>
    <property type="molecule type" value="Genomic_DNA"/>
</dbReference>
<gene>
    <name evidence="1" type="ORF">LX77_00843</name>
</gene>
<dbReference type="OrthoDB" id="712058at2"/>
<dbReference type="InterPro" id="IPR011989">
    <property type="entry name" value="ARM-like"/>
</dbReference>
<keyword evidence="2" id="KW-1185">Reference proteome</keyword>
<evidence type="ECO:0000313" key="1">
    <source>
        <dbReference type="EMBL" id="RAJ26589.1"/>
    </source>
</evidence>
<proteinExistence type="predicted"/>
<evidence type="ECO:0008006" key="3">
    <source>
        <dbReference type="Google" id="ProtNLM"/>
    </source>
</evidence>
<dbReference type="SUPFAM" id="SSF48371">
    <property type="entry name" value="ARM repeat"/>
    <property type="match status" value="1"/>
</dbReference>
<comment type="caution">
    <text evidence="1">The sequence shown here is derived from an EMBL/GenBank/DDBJ whole genome shotgun (WGS) entry which is preliminary data.</text>
</comment>
<evidence type="ECO:0000313" key="2">
    <source>
        <dbReference type="Proteomes" id="UP000248987"/>
    </source>
</evidence>
<dbReference type="AlphaFoldDB" id="A0A327SBY7"/>
<sequence>MNLNELSKNFKELIQKPKKSRQELELQNEIGIKLEIALNEEASTLVDELNGIGLNISSIWDLVNTRKKYPRAISILLKHLVKDYSEKNKEGIVRALTVKEAIGKATPTLIDEYMKLSKDQTILRWTIGNAIFKTITKHDVDRIIPIIKDKENGISRQMFVAALGKVNLQNVENVLIDLLDDDEVVVQAIKALGQLKSLKAREKIVVLSKHSNKLIKTEAENALKVL</sequence>
<dbReference type="Proteomes" id="UP000248987">
    <property type="component" value="Unassembled WGS sequence"/>
</dbReference>
<reference evidence="1 2" key="1">
    <citation type="submission" date="2018-06" db="EMBL/GenBank/DDBJ databases">
        <title>Genomic Encyclopedia of Archaeal and Bacterial Type Strains, Phase II (KMG-II): from individual species to whole genera.</title>
        <authorList>
            <person name="Goeker M."/>
        </authorList>
    </citation>
    <scope>NUCLEOTIDE SEQUENCE [LARGE SCALE GENOMIC DNA]</scope>
    <source>
        <strain evidence="1 2">DSM 12408</strain>
    </source>
</reference>
<dbReference type="InterPro" id="IPR016024">
    <property type="entry name" value="ARM-type_fold"/>
</dbReference>
<name>A0A327SBY7_9FLAO</name>
<accession>A0A327SBY7</accession>